<gene>
    <name evidence="1" type="ORF">SAMN05660772_02835</name>
</gene>
<dbReference type="Proteomes" id="UP000192408">
    <property type="component" value="Unassembled WGS sequence"/>
</dbReference>
<reference evidence="2" key="1">
    <citation type="submission" date="2017-04" db="EMBL/GenBank/DDBJ databases">
        <authorList>
            <person name="Varghese N."/>
            <person name="Submissions S."/>
        </authorList>
    </citation>
    <scope>NUCLEOTIDE SEQUENCE [LARGE SCALE GENOMIC DNA]</scope>
    <source>
        <strain evidence="2">DSM 23072</strain>
    </source>
</reference>
<name>A0A1W1V5Y4_9PAST</name>
<protein>
    <submittedName>
        <fullName evidence="1">Uncharacterized protein</fullName>
    </submittedName>
</protein>
<evidence type="ECO:0000313" key="1">
    <source>
        <dbReference type="EMBL" id="SMB88590.1"/>
    </source>
</evidence>
<sequence>MNEIEITLDDVQLIPTLDIINNLLKVGELIQVNSNLKCGLDMPLNLSNIVESDQNGMVSFVFKNVLFLNIFFSELSFHLLKYSAGNEVNIYLDKRELNEIDICKMKKV</sequence>
<evidence type="ECO:0000313" key="2">
    <source>
        <dbReference type="Proteomes" id="UP000192408"/>
    </source>
</evidence>
<dbReference type="AlphaFoldDB" id="A0A1W1V5Y4"/>
<proteinExistence type="predicted"/>
<accession>A0A1W1V5Y4</accession>
<dbReference type="EMBL" id="FWWV01000050">
    <property type="protein sequence ID" value="SMB88590.1"/>
    <property type="molecule type" value="Genomic_DNA"/>
</dbReference>
<organism evidence="1 2">
    <name type="scientific">Pasteurella testudinis DSM 23072</name>
    <dbReference type="NCBI Taxonomy" id="1122938"/>
    <lineage>
        <taxon>Bacteria</taxon>
        <taxon>Pseudomonadati</taxon>
        <taxon>Pseudomonadota</taxon>
        <taxon>Gammaproteobacteria</taxon>
        <taxon>Pasteurellales</taxon>
        <taxon>Pasteurellaceae</taxon>
        <taxon>Pasteurella</taxon>
    </lineage>
</organism>
<dbReference type="RefSeq" id="WP_084257824.1">
    <property type="nucleotide sequence ID" value="NZ_FWWV01000050.1"/>
</dbReference>
<keyword evidence="2" id="KW-1185">Reference proteome</keyword>